<feature type="signal peptide" evidence="1">
    <location>
        <begin position="1"/>
        <end position="30"/>
    </location>
</feature>
<feature type="chain" id="PRO_5017738305" description="DUF3575 domain-containing protein" evidence="1">
    <location>
        <begin position="31"/>
        <end position="175"/>
    </location>
</feature>
<evidence type="ECO:0000313" key="2">
    <source>
        <dbReference type="EMBL" id="RFC53583.1"/>
    </source>
</evidence>
<organism evidence="2 3">
    <name type="scientific">Brumimicrobium aurantiacum</name>
    <dbReference type="NCBI Taxonomy" id="1737063"/>
    <lineage>
        <taxon>Bacteria</taxon>
        <taxon>Pseudomonadati</taxon>
        <taxon>Bacteroidota</taxon>
        <taxon>Flavobacteriia</taxon>
        <taxon>Flavobacteriales</taxon>
        <taxon>Crocinitomicaceae</taxon>
        <taxon>Brumimicrobium</taxon>
    </lineage>
</organism>
<keyword evidence="1" id="KW-0732">Signal</keyword>
<accession>A0A3E1EVR2</accession>
<sequence length="175" mass="19059">MVYLITTKINFMKKLLFITGILLMSTFSFAQTYQHAIGLKGLSPHNPFSGGGINFKTFIGGSNALDITLGGGNNHLTGQLLYEWQRPTGWTDGFDWYLGVGGTLGAWNNGNHWHDHDYDDGFFLNADAVIGLDFNILPNTNIPLGFAVEAGPSIGIINSRSFGLSSAVAVRYIIK</sequence>
<evidence type="ECO:0000256" key="1">
    <source>
        <dbReference type="SAM" id="SignalP"/>
    </source>
</evidence>
<keyword evidence="3" id="KW-1185">Reference proteome</keyword>
<dbReference type="Proteomes" id="UP000257127">
    <property type="component" value="Unassembled WGS sequence"/>
</dbReference>
<gene>
    <name evidence="2" type="ORF">DXU93_12520</name>
</gene>
<dbReference type="AlphaFoldDB" id="A0A3E1EVR2"/>
<proteinExistence type="predicted"/>
<evidence type="ECO:0008006" key="4">
    <source>
        <dbReference type="Google" id="ProtNLM"/>
    </source>
</evidence>
<reference evidence="2 3" key="1">
    <citation type="submission" date="2018-08" db="EMBL/GenBank/DDBJ databases">
        <title>The draft genome squence of Brumimicrobium sp. N62.</title>
        <authorList>
            <person name="Du Z.-J."/>
            <person name="Luo H.-R."/>
        </authorList>
    </citation>
    <scope>NUCLEOTIDE SEQUENCE [LARGE SCALE GENOMIC DNA]</scope>
    <source>
        <strain evidence="2 3">N62</strain>
    </source>
</reference>
<evidence type="ECO:0000313" key="3">
    <source>
        <dbReference type="Proteomes" id="UP000257127"/>
    </source>
</evidence>
<comment type="caution">
    <text evidence="2">The sequence shown here is derived from an EMBL/GenBank/DDBJ whole genome shotgun (WGS) entry which is preliminary data.</text>
</comment>
<name>A0A3E1EVR2_9FLAO</name>
<dbReference type="EMBL" id="QURB01000008">
    <property type="protein sequence ID" value="RFC53583.1"/>
    <property type="molecule type" value="Genomic_DNA"/>
</dbReference>
<protein>
    <recommendedName>
        <fullName evidence="4">DUF3575 domain-containing protein</fullName>
    </recommendedName>
</protein>